<evidence type="ECO:0000313" key="1">
    <source>
        <dbReference type="EMBL" id="OXY92456.1"/>
    </source>
</evidence>
<name>A0A233S9V1_STRDA</name>
<proteinExistence type="predicted"/>
<reference evidence="1 2" key="1">
    <citation type="submission" date="2016-07" db="EMBL/GenBank/DDBJ databases">
        <title>Draft genome of Streptomyces diastatochromogenes.</title>
        <authorList>
            <person name="Podduturi R."/>
            <person name="Lukassen M.B."/>
            <person name="Clausen N."/>
            <person name="Nielsen J.L."/>
            <person name="Jorgensen N.O."/>
        </authorList>
    </citation>
    <scope>NUCLEOTIDE SEQUENCE [LARGE SCALE GENOMIC DNA]</scope>
    <source>
        <strain evidence="1 2">DSM 40608</strain>
    </source>
</reference>
<accession>A0A233S9V1</accession>
<gene>
    <name evidence="1" type="ORF">BEK98_27210</name>
</gene>
<keyword evidence="2" id="KW-1185">Reference proteome</keyword>
<dbReference type="Proteomes" id="UP000215483">
    <property type="component" value="Unassembled WGS sequence"/>
</dbReference>
<evidence type="ECO:0000313" key="2">
    <source>
        <dbReference type="Proteomes" id="UP000215483"/>
    </source>
</evidence>
<comment type="caution">
    <text evidence="1">The sequence shown here is derived from an EMBL/GenBank/DDBJ whole genome shotgun (WGS) entry which is preliminary data.</text>
</comment>
<dbReference type="AlphaFoldDB" id="A0A233S9V1"/>
<organism evidence="1 2">
    <name type="scientific">Streptomyces diastatochromogenes</name>
    <dbReference type="NCBI Taxonomy" id="42236"/>
    <lineage>
        <taxon>Bacteria</taxon>
        <taxon>Bacillati</taxon>
        <taxon>Actinomycetota</taxon>
        <taxon>Actinomycetes</taxon>
        <taxon>Kitasatosporales</taxon>
        <taxon>Streptomycetaceae</taxon>
        <taxon>Streptomyces</taxon>
    </lineage>
</organism>
<protein>
    <submittedName>
        <fullName evidence="1">Uncharacterized protein</fullName>
    </submittedName>
</protein>
<dbReference type="RefSeq" id="WP_244202013.1">
    <property type="nucleotide sequence ID" value="NZ_MCGQ01000023.1"/>
</dbReference>
<dbReference type="EMBL" id="MCGQ01000023">
    <property type="protein sequence ID" value="OXY92456.1"/>
    <property type="molecule type" value="Genomic_DNA"/>
</dbReference>
<sequence length="95" mass="9550">MAAGLACRLGRFLGQVLGSGALLTTAGDGLVPRLPGVESVVPAGGIVGATVMPHVIDLDVPVRVRVLRKADVTITEGAVLGFPSCSCGTHEPMCA</sequence>